<dbReference type="GO" id="GO:0003677">
    <property type="term" value="F:DNA binding"/>
    <property type="evidence" value="ECO:0007669"/>
    <property type="project" value="UniProtKB-UniRule"/>
</dbReference>
<sequence>MKNYKEDFEYDNMRKAEFLLTTMPPLCRQFYDNNKNSISYKSQVEYIYRIKKFFEYWIKEDKSLKIEHITDITSTDLLKINYFTLLSYSDYLENTGSRNNTINSYIRSVTQYLKDYGIDIERPVAKKQTEKEIVVSDVDLQKILDSVLNGTGFNKDQSYFNERTKYRDASIISLMIETNMTPLELYSLDVDDLMLSKNQIMVTRDNIDEFISINSSTSKLLSKYLEERLNYGTDVYEQALFVASKTKARGKRLNIRSFQRRIKRFAFGADLNNARDITPSSIISDSTLKV</sequence>
<reference evidence="6" key="1">
    <citation type="submission" date="2019-04" db="EMBL/GenBank/DDBJ databases">
        <title>Evolution of Biomass-Degrading Anaerobic Consortia Revealed by Metagenomics.</title>
        <authorList>
            <person name="Peng X."/>
        </authorList>
    </citation>
    <scope>NUCLEOTIDE SEQUENCE</scope>
    <source>
        <strain evidence="6">SIG311</strain>
    </source>
</reference>
<dbReference type="EMBL" id="SVER01000017">
    <property type="protein sequence ID" value="MBE5919710.1"/>
    <property type="molecule type" value="Genomic_DNA"/>
</dbReference>
<dbReference type="GO" id="GO:0006310">
    <property type="term" value="P:DNA recombination"/>
    <property type="evidence" value="ECO:0007669"/>
    <property type="project" value="UniProtKB-KW"/>
</dbReference>
<dbReference type="Gene3D" id="1.10.150.130">
    <property type="match status" value="1"/>
</dbReference>
<dbReference type="InterPro" id="IPR011010">
    <property type="entry name" value="DNA_brk_join_enz"/>
</dbReference>
<dbReference type="InterPro" id="IPR010998">
    <property type="entry name" value="Integrase_recombinase_N"/>
</dbReference>
<accession>A0A927YLJ7</accession>
<evidence type="ECO:0000259" key="5">
    <source>
        <dbReference type="PROSITE" id="PS51900"/>
    </source>
</evidence>
<dbReference type="InterPro" id="IPR044068">
    <property type="entry name" value="CB"/>
</dbReference>
<evidence type="ECO:0008006" key="8">
    <source>
        <dbReference type="Google" id="ProtNLM"/>
    </source>
</evidence>
<dbReference type="PROSITE" id="PS51898">
    <property type="entry name" value="TYR_RECOMBINASE"/>
    <property type="match status" value="1"/>
</dbReference>
<evidence type="ECO:0000256" key="3">
    <source>
        <dbReference type="PROSITE-ProRule" id="PRU01248"/>
    </source>
</evidence>
<evidence type="ECO:0000256" key="2">
    <source>
        <dbReference type="ARBA" id="ARBA00023172"/>
    </source>
</evidence>
<dbReference type="Pfam" id="PF00589">
    <property type="entry name" value="Phage_integrase"/>
    <property type="match status" value="1"/>
</dbReference>
<organism evidence="6 7">
    <name type="scientific">Pseudobutyrivibrio ruminis</name>
    <dbReference type="NCBI Taxonomy" id="46206"/>
    <lineage>
        <taxon>Bacteria</taxon>
        <taxon>Bacillati</taxon>
        <taxon>Bacillota</taxon>
        <taxon>Clostridia</taxon>
        <taxon>Lachnospirales</taxon>
        <taxon>Lachnospiraceae</taxon>
        <taxon>Pseudobutyrivibrio</taxon>
    </lineage>
</organism>
<dbReference type="Proteomes" id="UP000766246">
    <property type="component" value="Unassembled WGS sequence"/>
</dbReference>
<protein>
    <recommendedName>
        <fullName evidence="8">Core-binding (CB) domain-containing protein</fullName>
    </recommendedName>
</protein>
<gene>
    <name evidence="6" type="ORF">E7272_07670</name>
</gene>
<dbReference type="InterPro" id="IPR013762">
    <property type="entry name" value="Integrase-like_cat_sf"/>
</dbReference>
<dbReference type="PROSITE" id="PS51900">
    <property type="entry name" value="CB"/>
    <property type="match status" value="1"/>
</dbReference>
<dbReference type="GO" id="GO:0015074">
    <property type="term" value="P:DNA integration"/>
    <property type="evidence" value="ECO:0007669"/>
    <property type="project" value="InterPro"/>
</dbReference>
<dbReference type="InterPro" id="IPR002104">
    <property type="entry name" value="Integrase_catalytic"/>
</dbReference>
<name>A0A927YLJ7_9FIRM</name>
<keyword evidence="2" id="KW-0233">DNA recombination</keyword>
<dbReference type="SUPFAM" id="SSF56349">
    <property type="entry name" value="DNA breaking-rejoining enzymes"/>
    <property type="match status" value="1"/>
</dbReference>
<evidence type="ECO:0000259" key="4">
    <source>
        <dbReference type="PROSITE" id="PS51898"/>
    </source>
</evidence>
<keyword evidence="1 3" id="KW-0238">DNA-binding</keyword>
<feature type="domain" description="Core-binding (CB)" evidence="5">
    <location>
        <begin position="21"/>
        <end position="114"/>
    </location>
</feature>
<dbReference type="Gene3D" id="1.10.443.10">
    <property type="entry name" value="Intergrase catalytic core"/>
    <property type="match status" value="1"/>
</dbReference>
<comment type="caution">
    <text evidence="6">The sequence shown here is derived from an EMBL/GenBank/DDBJ whole genome shotgun (WGS) entry which is preliminary data.</text>
</comment>
<feature type="domain" description="Tyr recombinase" evidence="4">
    <location>
        <begin position="129"/>
        <end position="290"/>
    </location>
</feature>
<proteinExistence type="predicted"/>
<evidence type="ECO:0000313" key="6">
    <source>
        <dbReference type="EMBL" id="MBE5919710.1"/>
    </source>
</evidence>
<evidence type="ECO:0000256" key="1">
    <source>
        <dbReference type="ARBA" id="ARBA00023125"/>
    </source>
</evidence>
<dbReference type="AlphaFoldDB" id="A0A927YLJ7"/>
<evidence type="ECO:0000313" key="7">
    <source>
        <dbReference type="Proteomes" id="UP000766246"/>
    </source>
</evidence>